<proteinExistence type="predicted"/>
<dbReference type="InterPro" id="IPR012312">
    <property type="entry name" value="Hemerythrin-like"/>
</dbReference>
<dbReference type="RefSeq" id="WP_261959347.1">
    <property type="nucleotide sequence ID" value="NZ_BAAAXA010000001.1"/>
</dbReference>
<sequence length="214" mass="23882">MTDRPDISAFLLAHAGFRTEFGRLAAVLAAPRDAAHAALIERQVELVLACLHHHHTDEDTTLWPRLRERFPRSVPLLDALEEQHEAVDADVAVLADRARPAAERAGAAARLHAALGRHLDDEERDAVPLLLQAYTAREWIEHGREVVAGYDRRLLPALFGWLCSAGTPQLAAAALAEFPVPVRLLFRFSWWPAYRRRHHALYGTTVRAHAGRAS</sequence>
<reference evidence="2" key="2">
    <citation type="submission" date="2023-01" db="EMBL/GenBank/DDBJ databases">
        <authorList>
            <person name="Sun Q."/>
            <person name="Evtushenko L."/>
        </authorList>
    </citation>
    <scope>NUCLEOTIDE SEQUENCE</scope>
    <source>
        <strain evidence="2">VKM Ac-1321</strain>
    </source>
</reference>
<protein>
    <recommendedName>
        <fullName evidence="1">Hemerythrin-like domain-containing protein</fullName>
    </recommendedName>
</protein>
<gene>
    <name evidence="2" type="ORF">GCM10017581_086810</name>
</gene>
<accession>A0A9W6KRQ2</accession>
<evidence type="ECO:0000313" key="2">
    <source>
        <dbReference type="EMBL" id="GLL06931.1"/>
    </source>
</evidence>
<reference evidence="2" key="1">
    <citation type="journal article" date="2014" name="Int. J. Syst. Evol. Microbiol.">
        <title>Complete genome sequence of Corynebacterium casei LMG S-19264T (=DSM 44701T), isolated from a smear-ripened cheese.</title>
        <authorList>
            <consortium name="US DOE Joint Genome Institute (JGI-PGF)"/>
            <person name="Walter F."/>
            <person name="Albersmeier A."/>
            <person name="Kalinowski J."/>
            <person name="Ruckert C."/>
        </authorList>
    </citation>
    <scope>NUCLEOTIDE SEQUENCE</scope>
    <source>
        <strain evidence="2">VKM Ac-1321</strain>
    </source>
</reference>
<name>A0A9W6KRQ2_9ACTN</name>
<dbReference type="AlphaFoldDB" id="A0A9W6KRQ2"/>
<keyword evidence="3" id="KW-1185">Reference proteome</keyword>
<evidence type="ECO:0000259" key="1">
    <source>
        <dbReference type="Pfam" id="PF01814"/>
    </source>
</evidence>
<dbReference type="Gene3D" id="1.20.120.520">
    <property type="entry name" value="nmb1532 protein domain like"/>
    <property type="match status" value="1"/>
</dbReference>
<evidence type="ECO:0000313" key="3">
    <source>
        <dbReference type="Proteomes" id="UP001143480"/>
    </source>
</evidence>
<feature type="domain" description="Hemerythrin-like" evidence="1">
    <location>
        <begin position="8"/>
        <end position="130"/>
    </location>
</feature>
<organism evidence="2 3">
    <name type="scientific">Dactylosporangium matsuzakiense</name>
    <dbReference type="NCBI Taxonomy" id="53360"/>
    <lineage>
        <taxon>Bacteria</taxon>
        <taxon>Bacillati</taxon>
        <taxon>Actinomycetota</taxon>
        <taxon>Actinomycetes</taxon>
        <taxon>Micromonosporales</taxon>
        <taxon>Micromonosporaceae</taxon>
        <taxon>Dactylosporangium</taxon>
    </lineage>
</organism>
<dbReference type="Pfam" id="PF01814">
    <property type="entry name" value="Hemerythrin"/>
    <property type="match status" value="1"/>
</dbReference>
<comment type="caution">
    <text evidence="2">The sequence shown here is derived from an EMBL/GenBank/DDBJ whole genome shotgun (WGS) entry which is preliminary data.</text>
</comment>
<dbReference type="EMBL" id="BSFP01000082">
    <property type="protein sequence ID" value="GLL06931.1"/>
    <property type="molecule type" value="Genomic_DNA"/>
</dbReference>
<dbReference type="Proteomes" id="UP001143480">
    <property type="component" value="Unassembled WGS sequence"/>
</dbReference>